<organism evidence="1 2">
    <name type="scientific">Undibacterium jejuense</name>
    <dbReference type="NCBI Taxonomy" id="1344949"/>
    <lineage>
        <taxon>Bacteria</taxon>
        <taxon>Pseudomonadati</taxon>
        <taxon>Pseudomonadota</taxon>
        <taxon>Betaproteobacteria</taxon>
        <taxon>Burkholderiales</taxon>
        <taxon>Oxalobacteraceae</taxon>
        <taxon>Undibacterium</taxon>
    </lineage>
</organism>
<evidence type="ECO:0000313" key="2">
    <source>
        <dbReference type="Proteomes" id="UP000634011"/>
    </source>
</evidence>
<accession>A0A923KHT8</accession>
<dbReference type="RefSeq" id="WP_186911431.1">
    <property type="nucleotide sequence ID" value="NZ_JACOFV010000003.1"/>
</dbReference>
<gene>
    <name evidence="1" type="ORF">H8K32_05285</name>
</gene>
<dbReference type="AlphaFoldDB" id="A0A923KHT8"/>
<reference evidence="1" key="1">
    <citation type="submission" date="2020-08" db="EMBL/GenBank/DDBJ databases">
        <title>Novel species isolated from subtropical streams in China.</title>
        <authorList>
            <person name="Lu H."/>
        </authorList>
    </citation>
    <scope>NUCLEOTIDE SEQUENCE</scope>
    <source>
        <strain evidence="1">KACC 12607</strain>
    </source>
</reference>
<dbReference type="Proteomes" id="UP000634011">
    <property type="component" value="Unassembled WGS sequence"/>
</dbReference>
<keyword evidence="2" id="KW-1185">Reference proteome</keyword>
<protein>
    <submittedName>
        <fullName evidence="1">Uncharacterized protein</fullName>
    </submittedName>
</protein>
<sequence length="130" mass="15038">MTDEEWHTFFRICSTVLGRGSSLARLSDSWCGWTTFDKLTDCIYYWNSGLPNSDDLEPTYVKDAGVWSQPFLYQSIAHIVIPKTFGWESAPGPDYIYDTKNQDIERLSRELSDAGINHRKTDMVLEIKLY</sequence>
<evidence type="ECO:0000313" key="1">
    <source>
        <dbReference type="EMBL" id="MBC3861507.1"/>
    </source>
</evidence>
<comment type="caution">
    <text evidence="1">The sequence shown here is derived from an EMBL/GenBank/DDBJ whole genome shotgun (WGS) entry which is preliminary data.</text>
</comment>
<proteinExistence type="predicted"/>
<name>A0A923KHT8_9BURK</name>
<dbReference type="EMBL" id="JACOFV010000003">
    <property type="protein sequence ID" value="MBC3861507.1"/>
    <property type="molecule type" value="Genomic_DNA"/>
</dbReference>